<evidence type="ECO:0000313" key="4">
    <source>
        <dbReference type="Proteomes" id="UP001163203"/>
    </source>
</evidence>
<dbReference type="EMBL" id="CP113836">
    <property type="protein sequence ID" value="WAL65514.1"/>
    <property type="molecule type" value="Genomic_DNA"/>
</dbReference>
<proteinExistence type="predicted"/>
<feature type="region of interest" description="Disordered" evidence="1">
    <location>
        <begin position="33"/>
        <end position="195"/>
    </location>
</feature>
<dbReference type="Proteomes" id="UP001163203">
    <property type="component" value="Chromosome"/>
</dbReference>
<sequence>MTWQEELRKLDEDLASGTLSADAYRARRDQILSAAVTSGDPGSQPNQGGEQANATQIIEPVSPPGGFPQRPGTQNQPAPQQPVQQPPQQQVPMPGVHPEATQVVQPRDTASERTQAVPAWQVQQQPPYQQGPQSPPAGFAAPQQPMWNAPQEDATPPWAGSDLPPIAPTGGYDWGGGPQVSQGPESFDSGPGSSGNKGRKILFSALAVIVVAGLGVAVWLLFFHNGNTPQGVAANTPAPTAASPTTKQLPAPPPAKAEPADDKSALITPPGTPRNGGGDFTLTTLKSGKLLPDTVISALTQGGMTSGRLNTSTDGAVTIGMFSLTLPDTQTASTVAQQYASNQQNGGLPANQDLAMQGVPVFSTRSGSSQAVYRAVYVLYGRVIIVEAFGSDRTAVEDEFKTVLEQQIEHAPPTQRNS</sequence>
<keyword evidence="4" id="KW-1185">Reference proteome</keyword>
<evidence type="ECO:0000313" key="3">
    <source>
        <dbReference type="EMBL" id="WAL65514.1"/>
    </source>
</evidence>
<gene>
    <name evidence="3" type="ORF">ORV05_32275</name>
</gene>
<feature type="compositionally biased region" description="Low complexity" evidence="1">
    <location>
        <begin position="74"/>
        <end position="98"/>
    </location>
</feature>
<accession>A0ABY7B252</accession>
<reference evidence="3" key="1">
    <citation type="submission" date="2022-11" db="EMBL/GenBank/DDBJ databases">
        <authorList>
            <person name="Mo P."/>
        </authorList>
    </citation>
    <scope>NUCLEOTIDE SEQUENCE</scope>
    <source>
        <strain evidence="3">HUAS 11-8</strain>
    </source>
</reference>
<name>A0ABY7B252_9PSEU</name>
<dbReference type="RefSeq" id="WP_268755668.1">
    <property type="nucleotide sequence ID" value="NZ_CP113836.1"/>
</dbReference>
<evidence type="ECO:0000256" key="2">
    <source>
        <dbReference type="SAM" id="Phobius"/>
    </source>
</evidence>
<feature type="compositionally biased region" description="Polar residues" evidence="1">
    <location>
        <begin position="40"/>
        <end position="56"/>
    </location>
</feature>
<feature type="transmembrane region" description="Helical" evidence="2">
    <location>
        <begin position="201"/>
        <end position="222"/>
    </location>
</feature>
<feature type="compositionally biased region" description="Low complexity" evidence="1">
    <location>
        <begin position="115"/>
        <end position="132"/>
    </location>
</feature>
<organism evidence="3 4">
    <name type="scientific">Amycolatopsis cynarae</name>
    <dbReference type="NCBI Taxonomy" id="2995223"/>
    <lineage>
        <taxon>Bacteria</taxon>
        <taxon>Bacillati</taxon>
        <taxon>Actinomycetota</taxon>
        <taxon>Actinomycetes</taxon>
        <taxon>Pseudonocardiales</taxon>
        <taxon>Pseudonocardiaceae</taxon>
        <taxon>Amycolatopsis</taxon>
    </lineage>
</organism>
<feature type="region of interest" description="Disordered" evidence="1">
    <location>
        <begin position="234"/>
        <end position="280"/>
    </location>
</feature>
<evidence type="ECO:0000256" key="1">
    <source>
        <dbReference type="SAM" id="MobiDB-lite"/>
    </source>
</evidence>
<keyword evidence="2" id="KW-0812">Transmembrane</keyword>
<keyword evidence="2" id="KW-1133">Transmembrane helix</keyword>
<protein>
    <submittedName>
        <fullName evidence="3">DUF1707 domain-containing protein</fullName>
    </submittedName>
</protein>
<keyword evidence="2" id="KW-0472">Membrane</keyword>
<feature type="compositionally biased region" description="Low complexity" evidence="1">
    <location>
        <begin position="234"/>
        <end position="246"/>
    </location>
</feature>